<dbReference type="AlphaFoldDB" id="A0A397SQI7"/>
<reference evidence="1 2" key="1">
    <citation type="submission" date="2018-06" db="EMBL/GenBank/DDBJ databases">
        <title>Comparative genomics reveals the genomic features of Rhizophagus irregularis, R. cerebriforme, R. diaphanum and Gigaspora rosea, and their symbiotic lifestyle signature.</title>
        <authorList>
            <person name="Morin E."/>
            <person name="San Clemente H."/>
            <person name="Chen E.C.H."/>
            <person name="De La Providencia I."/>
            <person name="Hainaut M."/>
            <person name="Kuo A."/>
            <person name="Kohler A."/>
            <person name="Murat C."/>
            <person name="Tang N."/>
            <person name="Roy S."/>
            <person name="Loubradou J."/>
            <person name="Henrissat B."/>
            <person name="Grigoriev I.V."/>
            <person name="Corradi N."/>
            <person name="Roux C."/>
            <person name="Martin F.M."/>
        </authorList>
    </citation>
    <scope>NUCLEOTIDE SEQUENCE [LARGE SCALE GENOMIC DNA]</scope>
    <source>
        <strain evidence="1 2">DAOM 227022</strain>
    </source>
</reference>
<sequence>IFSVSLFFGIFFGVNYPEIKRSEYVPTICQSLFATISPRFCCDLDCSCIYAKSGLPECDSLISQTQSLSTTACDQNSTLCPKSASCYNDCKISYYKHCKCKSILHESCKMNCVKCYDVKLDVMYNVNNHQQNSTYIQNFKSLNDANDFLVSHKPNNNFWCYYNPSSITEVILNRNFTTWKWVLFAFSTFPLFIWLII</sequence>
<proteinExistence type="predicted"/>
<evidence type="ECO:0000313" key="1">
    <source>
        <dbReference type="EMBL" id="RIA86295.1"/>
    </source>
</evidence>
<evidence type="ECO:0008006" key="3">
    <source>
        <dbReference type="Google" id="ProtNLM"/>
    </source>
</evidence>
<comment type="caution">
    <text evidence="1">The sequence shown here is derived from an EMBL/GenBank/DDBJ whole genome shotgun (WGS) entry which is preliminary data.</text>
</comment>
<name>A0A397SQI7_9GLOM</name>
<accession>A0A397SQI7</accession>
<dbReference type="Proteomes" id="UP000265703">
    <property type="component" value="Unassembled WGS sequence"/>
</dbReference>
<keyword evidence="2" id="KW-1185">Reference proteome</keyword>
<organism evidence="1 2">
    <name type="scientific">Glomus cerebriforme</name>
    <dbReference type="NCBI Taxonomy" id="658196"/>
    <lineage>
        <taxon>Eukaryota</taxon>
        <taxon>Fungi</taxon>
        <taxon>Fungi incertae sedis</taxon>
        <taxon>Mucoromycota</taxon>
        <taxon>Glomeromycotina</taxon>
        <taxon>Glomeromycetes</taxon>
        <taxon>Glomerales</taxon>
        <taxon>Glomeraceae</taxon>
        <taxon>Glomus</taxon>
    </lineage>
</organism>
<gene>
    <name evidence="1" type="ORF">C1645_679561</name>
</gene>
<feature type="non-terminal residue" evidence="1">
    <location>
        <position position="197"/>
    </location>
</feature>
<dbReference type="OrthoDB" id="2378254at2759"/>
<evidence type="ECO:0000313" key="2">
    <source>
        <dbReference type="Proteomes" id="UP000265703"/>
    </source>
</evidence>
<feature type="non-terminal residue" evidence="1">
    <location>
        <position position="1"/>
    </location>
</feature>
<protein>
    <recommendedName>
        <fullName evidence="3">TNFR-Cys domain-containing protein</fullName>
    </recommendedName>
</protein>
<dbReference type="EMBL" id="QKYT01000371">
    <property type="protein sequence ID" value="RIA86295.1"/>
    <property type="molecule type" value="Genomic_DNA"/>
</dbReference>